<protein>
    <recommendedName>
        <fullName evidence="3">C2H2-type domain-containing protein</fullName>
    </recommendedName>
</protein>
<dbReference type="GO" id="GO:0008270">
    <property type="term" value="F:zinc ion binding"/>
    <property type="evidence" value="ECO:0007669"/>
    <property type="project" value="UniProtKB-KW"/>
</dbReference>
<keyword evidence="5" id="KW-1185">Reference proteome</keyword>
<sequence length="733" mass="83947">MVDWDTGNSKLHARRMHTVLEDSSSFLVGKMFQDDEVELNVMDFVETEYKPDKCDDKRIRRSLSVNSENYRQRTVKTDFKDSYGGTNERYNTRINSLQPTTNQIINRKKKKKSTLRPTLAVEQNNDVDISLHFPYATYLKSLCDEVGDVQSPMSDSFHSKIFDQLRRADVHYPYASLLEELHQSVEVKATNIPSTIEDTYQQESHELGIADVMRSLHHPTTVNENSKNVQDSHIESFDAPFSTMLLGMVMQQKIQDYARNHFNKVNTVGDFRGIGEVLKTYMPKSQSDDPPPSELHFSSLLQKFSLFAQDKVMQGTNSFHESSDEEHEQILLWSTSESSHSEDDDFEWKPTSWKAKQVTNVVNIPKKRKSKSRRKKKRVVKTDYSKSNVPSSSQNYFNCTGQKHSSYSGKAESDSNTSSAPSSRLLQLIMGNIQNTPEEPTIERPHKVLQTEEIKNIYRCNVRRSKRKAKRNNTPNYIEKDSINFKNKVQDNDDSLKCKQNKQLKEEVLSVSNSEAENNAVDNPPCSIKSSEPQSLLKEYLLKPAGEERIQTENCDIPKVETNFLFSRLLQNFKSLAESSHSDNSERRQSCTGPSILRGMLVGGNSNELDRINCTEEETQDKNNFIEHIDLSTIQECSSKDSLFESSGSVCKVKYEQDIKIEFEEDVLCKIECDEDNFECQVCHLQFSSVVDLSNHQILFHCNEDPQTSNSHKLLPCNVDGLQNNVLQEKLPA</sequence>
<comment type="caution">
    <text evidence="4">The sequence shown here is derived from an EMBL/GenBank/DDBJ whole genome shotgun (WGS) entry which is preliminary data.</text>
</comment>
<evidence type="ECO:0000313" key="4">
    <source>
        <dbReference type="EMBL" id="KAK8726687.1"/>
    </source>
</evidence>
<dbReference type="PROSITE" id="PS00028">
    <property type="entry name" value="ZINC_FINGER_C2H2_1"/>
    <property type="match status" value="1"/>
</dbReference>
<organism evidence="4 5">
    <name type="scientific">Cherax quadricarinatus</name>
    <name type="common">Australian red claw crayfish</name>
    <dbReference type="NCBI Taxonomy" id="27406"/>
    <lineage>
        <taxon>Eukaryota</taxon>
        <taxon>Metazoa</taxon>
        <taxon>Ecdysozoa</taxon>
        <taxon>Arthropoda</taxon>
        <taxon>Crustacea</taxon>
        <taxon>Multicrustacea</taxon>
        <taxon>Malacostraca</taxon>
        <taxon>Eumalacostraca</taxon>
        <taxon>Eucarida</taxon>
        <taxon>Decapoda</taxon>
        <taxon>Pleocyemata</taxon>
        <taxon>Astacidea</taxon>
        <taxon>Parastacoidea</taxon>
        <taxon>Parastacidae</taxon>
        <taxon>Cherax</taxon>
    </lineage>
</organism>
<reference evidence="4 5" key="1">
    <citation type="journal article" date="2024" name="BMC Genomics">
        <title>Genome assembly of redclaw crayfish (Cherax quadricarinatus) provides insights into its immune adaptation and hypoxia tolerance.</title>
        <authorList>
            <person name="Liu Z."/>
            <person name="Zheng J."/>
            <person name="Li H."/>
            <person name="Fang K."/>
            <person name="Wang S."/>
            <person name="He J."/>
            <person name="Zhou D."/>
            <person name="Weng S."/>
            <person name="Chi M."/>
            <person name="Gu Z."/>
            <person name="He J."/>
            <person name="Li F."/>
            <person name="Wang M."/>
        </authorList>
    </citation>
    <scope>NUCLEOTIDE SEQUENCE [LARGE SCALE GENOMIC DNA]</scope>
    <source>
        <strain evidence="4">ZL_2023a</strain>
    </source>
</reference>
<feature type="compositionally biased region" description="Polar residues" evidence="2">
    <location>
        <begin position="385"/>
        <end position="422"/>
    </location>
</feature>
<keyword evidence="1" id="KW-0479">Metal-binding</keyword>
<dbReference type="AlphaFoldDB" id="A0AAW0WGX1"/>
<feature type="domain" description="C2H2-type" evidence="3">
    <location>
        <begin position="678"/>
        <end position="706"/>
    </location>
</feature>
<proteinExistence type="predicted"/>
<dbReference type="PROSITE" id="PS50157">
    <property type="entry name" value="ZINC_FINGER_C2H2_2"/>
    <property type="match status" value="1"/>
</dbReference>
<name>A0AAW0WGX1_CHEQU</name>
<keyword evidence="1" id="KW-0863">Zinc-finger</keyword>
<accession>A0AAW0WGX1</accession>
<keyword evidence="1" id="KW-0862">Zinc</keyword>
<evidence type="ECO:0000256" key="2">
    <source>
        <dbReference type="SAM" id="MobiDB-lite"/>
    </source>
</evidence>
<feature type="compositionally biased region" description="Basic and acidic residues" evidence="2">
    <location>
        <begin position="580"/>
        <end position="589"/>
    </location>
</feature>
<dbReference type="EMBL" id="JARKIK010000078">
    <property type="protein sequence ID" value="KAK8726687.1"/>
    <property type="molecule type" value="Genomic_DNA"/>
</dbReference>
<gene>
    <name evidence="4" type="ORF">OTU49_009996</name>
</gene>
<dbReference type="Proteomes" id="UP001445076">
    <property type="component" value="Unassembled WGS sequence"/>
</dbReference>
<feature type="region of interest" description="Disordered" evidence="2">
    <location>
        <begin position="365"/>
        <end position="422"/>
    </location>
</feature>
<feature type="compositionally biased region" description="Basic residues" evidence="2">
    <location>
        <begin position="365"/>
        <end position="379"/>
    </location>
</feature>
<evidence type="ECO:0000313" key="5">
    <source>
        <dbReference type="Proteomes" id="UP001445076"/>
    </source>
</evidence>
<evidence type="ECO:0000256" key="1">
    <source>
        <dbReference type="PROSITE-ProRule" id="PRU00042"/>
    </source>
</evidence>
<dbReference type="InterPro" id="IPR013087">
    <property type="entry name" value="Znf_C2H2_type"/>
</dbReference>
<evidence type="ECO:0000259" key="3">
    <source>
        <dbReference type="PROSITE" id="PS50157"/>
    </source>
</evidence>
<feature type="region of interest" description="Disordered" evidence="2">
    <location>
        <begin position="577"/>
        <end position="596"/>
    </location>
</feature>